<evidence type="ECO:0000256" key="3">
    <source>
        <dbReference type="ARBA" id="ARBA00022475"/>
    </source>
</evidence>
<evidence type="ECO:0000256" key="5">
    <source>
        <dbReference type="ARBA" id="ARBA00022989"/>
    </source>
</evidence>
<keyword evidence="7" id="KW-0675">Receptor</keyword>
<dbReference type="InterPro" id="IPR052192">
    <property type="entry name" value="Insect_Ionotropic_Sensory_Rcpt"/>
</dbReference>
<keyword evidence="12" id="KW-1185">Reference proteome</keyword>
<comment type="subcellular location">
    <subcellularLocation>
        <location evidence="1">Cell membrane</location>
        <topology evidence="1">Multi-pass membrane protein</topology>
    </subcellularLocation>
</comment>
<dbReference type="Proteomes" id="UP001233999">
    <property type="component" value="Unassembled WGS sequence"/>
</dbReference>
<evidence type="ECO:0000313" key="12">
    <source>
        <dbReference type="Proteomes" id="UP001233999"/>
    </source>
</evidence>
<evidence type="ECO:0000256" key="9">
    <source>
        <dbReference type="SAM" id="Phobius"/>
    </source>
</evidence>
<evidence type="ECO:0000256" key="4">
    <source>
        <dbReference type="ARBA" id="ARBA00022692"/>
    </source>
</evidence>
<feature type="transmembrane region" description="Helical" evidence="9">
    <location>
        <begin position="345"/>
        <end position="369"/>
    </location>
</feature>
<proteinExistence type="inferred from homology"/>
<evidence type="ECO:0000256" key="8">
    <source>
        <dbReference type="ARBA" id="ARBA00023180"/>
    </source>
</evidence>
<comment type="caution">
    <text evidence="11">The sequence shown here is derived from an EMBL/GenBank/DDBJ whole genome shotgun (WGS) entry which is preliminary data.</text>
</comment>
<dbReference type="PANTHER" id="PTHR42643:SF38">
    <property type="entry name" value="IONOTROPIC RECEPTOR 100A"/>
    <property type="match status" value="1"/>
</dbReference>
<evidence type="ECO:0000256" key="6">
    <source>
        <dbReference type="ARBA" id="ARBA00023136"/>
    </source>
</evidence>
<evidence type="ECO:0000256" key="2">
    <source>
        <dbReference type="ARBA" id="ARBA00008685"/>
    </source>
</evidence>
<keyword evidence="4 9" id="KW-0812">Transmembrane</keyword>
<name>A0AAD7Z4Z8_DIPPU</name>
<evidence type="ECO:0000259" key="10">
    <source>
        <dbReference type="Pfam" id="PF00060"/>
    </source>
</evidence>
<protein>
    <recommendedName>
        <fullName evidence="10">Ionotropic glutamate receptor C-terminal domain-containing protein</fullName>
    </recommendedName>
</protein>
<keyword evidence="3" id="KW-1003">Cell membrane</keyword>
<feature type="domain" description="Ionotropic glutamate receptor C-terminal" evidence="10">
    <location>
        <begin position="351"/>
        <end position="618"/>
    </location>
</feature>
<dbReference type="Pfam" id="PF00060">
    <property type="entry name" value="Lig_chan"/>
    <property type="match status" value="1"/>
</dbReference>
<dbReference type="Gene3D" id="1.10.287.70">
    <property type="match status" value="1"/>
</dbReference>
<dbReference type="InterPro" id="IPR001320">
    <property type="entry name" value="Iontro_rcpt_C"/>
</dbReference>
<comment type="similarity">
    <text evidence="2">Belongs to the glutamate-gated ion channel (TC 1.A.10.1) family.</text>
</comment>
<reference evidence="11" key="2">
    <citation type="submission" date="2023-05" db="EMBL/GenBank/DDBJ databases">
        <authorList>
            <person name="Fouks B."/>
        </authorList>
    </citation>
    <scope>NUCLEOTIDE SEQUENCE</scope>
    <source>
        <strain evidence="11">Stay&amp;Tobe</strain>
        <tissue evidence="11">Testes</tissue>
    </source>
</reference>
<dbReference type="EMBL" id="JASPKZ010010658">
    <property type="protein sequence ID" value="KAJ9574023.1"/>
    <property type="molecule type" value="Genomic_DNA"/>
</dbReference>
<organism evidence="11 12">
    <name type="scientific">Diploptera punctata</name>
    <name type="common">Pacific beetle cockroach</name>
    <dbReference type="NCBI Taxonomy" id="6984"/>
    <lineage>
        <taxon>Eukaryota</taxon>
        <taxon>Metazoa</taxon>
        <taxon>Ecdysozoa</taxon>
        <taxon>Arthropoda</taxon>
        <taxon>Hexapoda</taxon>
        <taxon>Insecta</taxon>
        <taxon>Pterygota</taxon>
        <taxon>Neoptera</taxon>
        <taxon>Polyneoptera</taxon>
        <taxon>Dictyoptera</taxon>
        <taxon>Blattodea</taxon>
        <taxon>Blaberoidea</taxon>
        <taxon>Blaberidae</taxon>
        <taxon>Diplopterinae</taxon>
        <taxon>Diploptera</taxon>
    </lineage>
</organism>
<dbReference type="Gene3D" id="3.40.190.10">
    <property type="entry name" value="Periplasmic binding protein-like II"/>
    <property type="match status" value="1"/>
</dbReference>
<dbReference type="AlphaFoldDB" id="A0AAD7Z4Z8"/>
<feature type="transmembrane region" description="Helical" evidence="9">
    <location>
        <begin position="610"/>
        <end position="631"/>
    </location>
</feature>
<feature type="transmembrane region" description="Helical" evidence="9">
    <location>
        <begin position="415"/>
        <end position="439"/>
    </location>
</feature>
<sequence length="638" mass="75575">MAYNVLYITVILFLSNICFYPTLLQMLPLNMYIGENKFLNINNILDRYFIHENHQLFIVINTSSEADDLFSCINQEDYIYSIVMFRFIETFQKRQSMLEQPYYNILIFLDTFENIEHAFNKTQNKILWEYNSRFIFIINKNLVEEIDHQLEEKFKPLRRQNIFQGLILFWTCSNPTHRSIATQCLKVFVFSFSYCFEEIIYIRDISNNWFAFDNFNSFTSYKKNNCKYLRISLYHDPGRALPVMKDGRAISYEGYDGYTMQTIAEYLHMTPIWLTLNTHVTSGFRQENGTLTGTSGEVAYGRADIAANSRYIKEWPEVKFTYPHDTDSLFIVVPKSKRVPQYKQLFLPFTSSLWGALLVTLLLASLIWYHIKKYMFYIVGIQNRNVTMENAFIDLFRSFITGTTNMTPTTTVERLFFIIVVFFGIIMTSAFQGSLTSFLSVPIYHKDINTLKEVKNSKFRLFVYKSIKSIVHFDPSDETMMPLWKKFLFVDNFTHMLEYLGKYDDMGCTMNEYSVRLIFRLKNYMKDGHPLLHKVRENILTSYNVYEVPRNSPYLDEISTAVKRLTEGGFQPKWYRDTIHKYILNGYLSEHFNILNARTTPLLLKHMQTAFYILFIGLFHSFLVFLAELLIKIRKKNH</sequence>
<keyword evidence="8" id="KW-0325">Glycoprotein</keyword>
<keyword evidence="6 9" id="KW-0472">Membrane</keyword>
<feature type="transmembrane region" description="Helical" evidence="9">
    <location>
        <begin position="6"/>
        <end position="27"/>
    </location>
</feature>
<gene>
    <name evidence="11" type="ORF">L9F63_008596</name>
</gene>
<accession>A0AAD7Z4Z8</accession>
<evidence type="ECO:0000313" key="11">
    <source>
        <dbReference type="EMBL" id="KAJ9574023.1"/>
    </source>
</evidence>
<reference evidence="11" key="1">
    <citation type="journal article" date="2023" name="IScience">
        <title>Live-bearing cockroach genome reveals convergent evolutionary mechanisms linked to viviparity in insects and beyond.</title>
        <authorList>
            <person name="Fouks B."/>
            <person name="Harrison M.C."/>
            <person name="Mikhailova A.A."/>
            <person name="Marchal E."/>
            <person name="English S."/>
            <person name="Carruthers M."/>
            <person name="Jennings E.C."/>
            <person name="Chiamaka E.L."/>
            <person name="Frigard R.A."/>
            <person name="Pippel M."/>
            <person name="Attardo G.M."/>
            <person name="Benoit J.B."/>
            <person name="Bornberg-Bauer E."/>
            <person name="Tobe S.S."/>
        </authorList>
    </citation>
    <scope>NUCLEOTIDE SEQUENCE</scope>
    <source>
        <strain evidence="11">Stay&amp;Tobe</strain>
    </source>
</reference>
<dbReference type="SUPFAM" id="SSF81324">
    <property type="entry name" value="Voltage-gated potassium channels"/>
    <property type="match status" value="1"/>
</dbReference>
<evidence type="ECO:0000256" key="7">
    <source>
        <dbReference type="ARBA" id="ARBA00023170"/>
    </source>
</evidence>
<dbReference type="GO" id="GO:0050906">
    <property type="term" value="P:detection of stimulus involved in sensory perception"/>
    <property type="evidence" value="ECO:0007669"/>
    <property type="project" value="UniProtKB-ARBA"/>
</dbReference>
<dbReference type="SUPFAM" id="SSF53850">
    <property type="entry name" value="Periplasmic binding protein-like II"/>
    <property type="match status" value="1"/>
</dbReference>
<keyword evidence="5 9" id="KW-1133">Transmembrane helix</keyword>
<dbReference type="PANTHER" id="PTHR42643">
    <property type="entry name" value="IONOTROPIC RECEPTOR 20A-RELATED"/>
    <property type="match status" value="1"/>
</dbReference>
<dbReference type="GO" id="GO:0015276">
    <property type="term" value="F:ligand-gated monoatomic ion channel activity"/>
    <property type="evidence" value="ECO:0007669"/>
    <property type="project" value="InterPro"/>
</dbReference>
<evidence type="ECO:0000256" key="1">
    <source>
        <dbReference type="ARBA" id="ARBA00004651"/>
    </source>
</evidence>
<dbReference type="GO" id="GO:0005886">
    <property type="term" value="C:plasma membrane"/>
    <property type="evidence" value="ECO:0007669"/>
    <property type="project" value="UniProtKB-SubCell"/>
</dbReference>